<name>A0A8D8KXL7_CULPI</name>
<dbReference type="EMBL" id="HBUE01233285">
    <property type="protein sequence ID" value="CAG6545821.1"/>
    <property type="molecule type" value="Transcribed_RNA"/>
</dbReference>
<dbReference type="EMBL" id="HBUE01233288">
    <property type="protein sequence ID" value="CAG6545828.1"/>
    <property type="molecule type" value="Transcribed_RNA"/>
</dbReference>
<reference evidence="2" key="1">
    <citation type="submission" date="2021-05" db="EMBL/GenBank/DDBJ databases">
        <authorList>
            <person name="Alioto T."/>
            <person name="Alioto T."/>
            <person name="Gomez Garrido J."/>
        </authorList>
    </citation>
    <scope>NUCLEOTIDE SEQUENCE</scope>
</reference>
<dbReference type="EMBL" id="HBUE01233287">
    <property type="protein sequence ID" value="CAG6545826.1"/>
    <property type="molecule type" value="Transcribed_RNA"/>
</dbReference>
<dbReference type="EMBL" id="HBUE01340146">
    <property type="protein sequence ID" value="CAG6597991.1"/>
    <property type="molecule type" value="Transcribed_RNA"/>
</dbReference>
<accession>A0A8D8KXL7</accession>
<protein>
    <submittedName>
        <fullName evidence="2">(northern house mosquito) hypothetical protein</fullName>
    </submittedName>
</protein>
<proteinExistence type="predicted"/>
<dbReference type="EMBL" id="HBUE01340145">
    <property type="protein sequence ID" value="CAG6597989.1"/>
    <property type="molecule type" value="Transcribed_RNA"/>
</dbReference>
<dbReference type="EMBL" id="HBUE01340143">
    <property type="protein sequence ID" value="CAG6597984.1"/>
    <property type="molecule type" value="Transcribed_RNA"/>
</dbReference>
<sequence>MPPNPDRAHAVGGHRSDRRDDLLHPRIHLHRAGLRGVYPPQRHSGGEILNARAVLPHPGRHDHLAQFDLCDPRQTVDLFLPHQPNAAGDLLRHDLRLAAGQDE</sequence>
<evidence type="ECO:0000313" key="2">
    <source>
        <dbReference type="EMBL" id="CAG6597988.1"/>
    </source>
</evidence>
<dbReference type="EMBL" id="HBUE01340144">
    <property type="protein sequence ID" value="CAG6597988.1"/>
    <property type="molecule type" value="Transcribed_RNA"/>
</dbReference>
<dbReference type="EMBL" id="HBUE01233286">
    <property type="protein sequence ID" value="CAG6545825.1"/>
    <property type="molecule type" value="Transcribed_RNA"/>
</dbReference>
<feature type="region of interest" description="Disordered" evidence="1">
    <location>
        <begin position="1"/>
        <end position="22"/>
    </location>
</feature>
<evidence type="ECO:0000256" key="1">
    <source>
        <dbReference type="SAM" id="MobiDB-lite"/>
    </source>
</evidence>
<organism evidence="2">
    <name type="scientific">Culex pipiens</name>
    <name type="common">House mosquito</name>
    <dbReference type="NCBI Taxonomy" id="7175"/>
    <lineage>
        <taxon>Eukaryota</taxon>
        <taxon>Metazoa</taxon>
        <taxon>Ecdysozoa</taxon>
        <taxon>Arthropoda</taxon>
        <taxon>Hexapoda</taxon>
        <taxon>Insecta</taxon>
        <taxon>Pterygota</taxon>
        <taxon>Neoptera</taxon>
        <taxon>Endopterygota</taxon>
        <taxon>Diptera</taxon>
        <taxon>Nematocera</taxon>
        <taxon>Culicoidea</taxon>
        <taxon>Culicidae</taxon>
        <taxon>Culicinae</taxon>
        <taxon>Culicini</taxon>
        <taxon>Culex</taxon>
        <taxon>Culex</taxon>
    </lineage>
</organism>
<dbReference type="AlphaFoldDB" id="A0A8D8KXL7"/>